<protein>
    <recommendedName>
        <fullName evidence="1">DUF7918 domain-containing protein</fullName>
    </recommendedName>
</protein>
<dbReference type="InterPro" id="IPR057678">
    <property type="entry name" value="DUF7918"/>
</dbReference>
<name>A0A3N4HSE0_ASCIM</name>
<reference evidence="2 3" key="1">
    <citation type="journal article" date="2018" name="Nat. Ecol. Evol.">
        <title>Pezizomycetes genomes reveal the molecular basis of ectomycorrhizal truffle lifestyle.</title>
        <authorList>
            <person name="Murat C."/>
            <person name="Payen T."/>
            <person name="Noel B."/>
            <person name="Kuo A."/>
            <person name="Morin E."/>
            <person name="Chen J."/>
            <person name="Kohler A."/>
            <person name="Krizsan K."/>
            <person name="Balestrini R."/>
            <person name="Da Silva C."/>
            <person name="Montanini B."/>
            <person name="Hainaut M."/>
            <person name="Levati E."/>
            <person name="Barry K.W."/>
            <person name="Belfiori B."/>
            <person name="Cichocki N."/>
            <person name="Clum A."/>
            <person name="Dockter R.B."/>
            <person name="Fauchery L."/>
            <person name="Guy J."/>
            <person name="Iotti M."/>
            <person name="Le Tacon F."/>
            <person name="Lindquist E.A."/>
            <person name="Lipzen A."/>
            <person name="Malagnac F."/>
            <person name="Mello A."/>
            <person name="Molinier V."/>
            <person name="Miyauchi S."/>
            <person name="Poulain J."/>
            <person name="Riccioni C."/>
            <person name="Rubini A."/>
            <person name="Sitrit Y."/>
            <person name="Splivallo R."/>
            <person name="Traeger S."/>
            <person name="Wang M."/>
            <person name="Zifcakova L."/>
            <person name="Wipf D."/>
            <person name="Zambonelli A."/>
            <person name="Paolocci F."/>
            <person name="Nowrousian M."/>
            <person name="Ottonello S."/>
            <person name="Baldrian P."/>
            <person name="Spatafora J.W."/>
            <person name="Henrissat B."/>
            <person name="Nagy L.G."/>
            <person name="Aury J.M."/>
            <person name="Wincker P."/>
            <person name="Grigoriev I.V."/>
            <person name="Bonfante P."/>
            <person name="Martin F.M."/>
        </authorList>
    </citation>
    <scope>NUCLEOTIDE SEQUENCE [LARGE SCALE GENOMIC DNA]</scope>
    <source>
        <strain evidence="2 3">RN42</strain>
    </source>
</reference>
<organism evidence="2 3">
    <name type="scientific">Ascobolus immersus RN42</name>
    <dbReference type="NCBI Taxonomy" id="1160509"/>
    <lineage>
        <taxon>Eukaryota</taxon>
        <taxon>Fungi</taxon>
        <taxon>Dikarya</taxon>
        <taxon>Ascomycota</taxon>
        <taxon>Pezizomycotina</taxon>
        <taxon>Pezizomycetes</taxon>
        <taxon>Pezizales</taxon>
        <taxon>Ascobolaceae</taxon>
        <taxon>Ascobolus</taxon>
    </lineage>
</organism>
<keyword evidence="3" id="KW-1185">Reference proteome</keyword>
<evidence type="ECO:0000259" key="1">
    <source>
        <dbReference type="Pfam" id="PF25534"/>
    </source>
</evidence>
<dbReference type="PANTHER" id="PTHR36223:SF1">
    <property type="entry name" value="TRANSCRIPTION ELONGATION FACTOR EAF N-TERMINAL DOMAIN-CONTAINING PROTEIN"/>
    <property type="match status" value="1"/>
</dbReference>
<dbReference type="OrthoDB" id="3364132at2759"/>
<dbReference type="Proteomes" id="UP000275078">
    <property type="component" value="Unassembled WGS sequence"/>
</dbReference>
<sequence length="312" mass="35180">MVGFIGFGFSVESNNRPLREYAYPDQEPPNTKTIYLEVPPSDFPLPFKIRVATNLPVVDLGYCVTLTVDGIKDAYSKQVASWQRNPTGFIYDGIRIYTPDATAAITRELLLKPLETTEENEETYVNPKDIGSIIIKINKIVGTTELAGLYWQHQGYALEGKISEKKLKGSSSSHCAGIGREIGKISKPMGFTWKLEDPQYTLRFLYRSRAALQSLGIVAQEPPPYRIKREWDEVDLILDITSIKREPDTNFKEEPNVKMEPNLKQELRRFLLSTFSGVWSAKRWPAAPFAGGGLWLGAGSTSRATPRQFVWV</sequence>
<dbReference type="AlphaFoldDB" id="A0A3N4HSE0"/>
<dbReference type="EMBL" id="ML119749">
    <property type="protein sequence ID" value="RPA76217.1"/>
    <property type="molecule type" value="Genomic_DNA"/>
</dbReference>
<gene>
    <name evidence="2" type="ORF">BJ508DRAFT_365188</name>
</gene>
<dbReference type="STRING" id="1160509.A0A3N4HSE0"/>
<dbReference type="Pfam" id="PF25534">
    <property type="entry name" value="DUF7918"/>
    <property type="match status" value="1"/>
</dbReference>
<feature type="domain" description="DUF7918" evidence="1">
    <location>
        <begin position="9"/>
        <end position="219"/>
    </location>
</feature>
<accession>A0A3N4HSE0</accession>
<dbReference type="PANTHER" id="PTHR36223">
    <property type="entry name" value="BETA-LACTAMASE-TYPE TRANSPEPTIDASE FOLD DOMAIN CONTAINING PROTEIN"/>
    <property type="match status" value="1"/>
</dbReference>
<proteinExistence type="predicted"/>
<evidence type="ECO:0000313" key="3">
    <source>
        <dbReference type="Proteomes" id="UP000275078"/>
    </source>
</evidence>
<evidence type="ECO:0000313" key="2">
    <source>
        <dbReference type="EMBL" id="RPA76217.1"/>
    </source>
</evidence>